<reference evidence="10" key="1">
    <citation type="journal article" date="2019" name="Int. J. Syst. Evol. Microbiol.">
        <title>The Global Catalogue of Microorganisms (GCM) 10K type strain sequencing project: providing services to taxonomists for standard genome sequencing and annotation.</title>
        <authorList>
            <consortium name="The Broad Institute Genomics Platform"/>
            <consortium name="The Broad Institute Genome Sequencing Center for Infectious Disease"/>
            <person name="Wu L."/>
            <person name="Ma J."/>
        </authorList>
    </citation>
    <scope>NUCLEOTIDE SEQUENCE [LARGE SCALE GENOMIC DNA]</scope>
    <source>
        <strain evidence="10">CCUG 55609</strain>
    </source>
</reference>
<keyword evidence="3 7" id="KW-0812">Transmembrane</keyword>
<evidence type="ECO:0000313" key="10">
    <source>
        <dbReference type="Proteomes" id="UP001597173"/>
    </source>
</evidence>
<keyword evidence="5 7" id="KW-0472">Membrane</keyword>
<organism evidence="9 10">
    <name type="scientific">Mycoplana ramosa</name>
    <name type="common">Mycoplana bullata</name>
    <dbReference type="NCBI Taxonomy" id="40837"/>
    <lineage>
        <taxon>Bacteria</taxon>
        <taxon>Pseudomonadati</taxon>
        <taxon>Pseudomonadota</taxon>
        <taxon>Alphaproteobacteria</taxon>
        <taxon>Hyphomicrobiales</taxon>
        <taxon>Rhizobiaceae</taxon>
        <taxon>Mycoplana</taxon>
    </lineage>
</organism>
<evidence type="ECO:0000256" key="1">
    <source>
        <dbReference type="ARBA" id="ARBA00004651"/>
    </source>
</evidence>
<dbReference type="Proteomes" id="UP001597173">
    <property type="component" value="Unassembled WGS sequence"/>
</dbReference>
<evidence type="ECO:0000256" key="3">
    <source>
        <dbReference type="ARBA" id="ARBA00022692"/>
    </source>
</evidence>
<feature type="domain" description="Polysaccharide chain length determinant N-terminal" evidence="8">
    <location>
        <begin position="2"/>
        <end position="79"/>
    </location>
</feature>
<keyword evidence="4 7" id="KW-1133">Transmembrane helix</keyword>
<dbReference type="PANTHER" id="PTHR32309:SF13">
    <property type="entry name" value="FERRIC ENTEROBACTIN TRANSPORT PROTEIN FEPE"/>
    <property type="match status" value="1"/>
</dbReference>
<feature type="transmembrane region" description="Helical" evidence="7">
    <location>
        <begin position="486"/>
        <end position="506"/>
    </location>
</feature>
<dbReference type="Pfam" id="PF02706">
    <property type="entry name" value="Wzz"/>
    <property type="match status" value="1"/>
</dbReference>
<dbReference type="PANTHER" id="PTHR32309">
    <property type="entry name" value="TYROSINE-PROTEIN KINASE"/>
    <property type="match status" value="1"/>
</dbReference>
<accession>A0ABW3Z2H5</accession>
<evidence type="ECO:0000259" key="8">
    <source>
        <dbReference type="Pfam" id="PF02706"/>
    </source>
</evidence>
<dbReference type="RefSeq" id="WP_374841349.1">
    <property type="nucleotide sequence ID" value="NZ_JBHEEW010000026.1"/>
</dbReference>
<keyword evidence="10" id="KW-1185">Reference proteome</keyword>
<protein>
    <submittedName>
        <fullName evidence="9">GumC family protein</fullName>
    </submittedName>
</protein>
<dbReference type="EMBL" id="JBHTNF010000023">
    <property type="protein sequence ID" value="MFD1330331.1"/>
    <property type="molecule type" value="Genomic_DNA"/>
</dbReference>
<comment type="subcellular location">
    <subcellularLocation>
        <location evidence="1">Cell membrane</location>
        <topology evidence="1">Multi-pass membrane protein</topology>
    </subcellularLocation>
</comment>
<gene>
    <name evidence="9" type="ORF">ACFQ33_20795</name>
</gene>
<keyword evidence="2" id="KW-1003">Cell membrane</keyword>
<evidence type="ECO:0000256" key="4">
    <source>
        <dbReference type="ARBA" id="ARBA00022989"/>
    </source>
</evidence>
<evidence type="ECO:0000256" key="6">
    <source>
        <dbReference type="SAM" id="Coils"/>
    </source>
</evidence>
<dbReference type="InterPro" id="IPR003856">
    <property type="entry name" value="LPS_length_determ_N"/>
</dbReference>
<evidence type="ECO:0000256" key="5">
    <source>
        <dbReference type="ARBA" id="ARBA00023136"/>
    </source>
</evidence>
<dbReference type="InterPro" id="IPR050445">
    <property type="entry name" value="Bact_polysacc_biosynth/exp"/>
</dbReference>
<feature type="coiled-coil region" evidence="6">
    <location>
        <begin position="173"/>
        <end position="236"/>
    </location>
</feature>
<evidence type="ECO:0000256" key="7">
    <source>
        <dbReference type="SAM" id="Phobius"/>
    </source>
</evidence>
<comment type="caution">
    <text evidence="9">The sequence shown here is derived from an EMBL/GenBank/DDBJ whole genome shotgun (WGS) entry which is preliminary data.</text>
</comment>
<name>A0ABW3Z2H5_MYCRA</name>
<feature type="coiled-coil region" evidence="6">
    <location>
        <begin position="334"/>
        <end position="385"/>
    </location>
</feature>
<proteinExistence type="predicted"/>
<feature type="transmembrane region" description="Helical" evidence="7">
    <location>
        <begin position="424"/>
        <end position="443"/>
    </location>
</feature>
<keyword evidence="6" id="KW-0175">Coiled coil</keyword>
<evidence type="ECO:0000313" key="9">
    <source>
        <dbReference type="EMBL" id="MFD1330331.1"/>
    </source>
</evidence>
<evidence type="ECO:0000256" key="2">
    <source>
        <dbReference type="ARBA" id="ARBA00022475"/>
    </source>
</evidence>
<sequence>MNSMDLRFYISLVLRRLPLVLAVAVTAFLAAVVVASMMPKFYRASAKVLVEAPQIPSDLARSSVAIGAIEQLQVLQQQIITRKNLIELANKLGIYADAEARPTDDDIVADMRSRISFEQLALATSSRDQETTIFEISFTGRDPALAAMIANEITSMLVDRNQQQRTARAGNTLQFFNQEVARLGTELNKLEADILKFKTENKDTLPDSVEFRRSQQNSLQERVASLEREESELRSRRSALIATYTNTGRLSDALPLTPEQQMLADLNRALAEQLALFSETSPNVAALRKRIATLQSRLPAVPVRDAAREDKIQSDAETATFGLDLQLSDIDERLQAIGHERAEATRRIEELSRSITATPASETVLNALERNRENIQTQYNAAIARRAEASTGKQIEMRSEGGRLTLIEAATPPLDPINPRRGRVILLGAPVGIALGLGLVMLLELLNRTVRRPVDVARLLQTQPLATIPDIRAVGETRSFNRKHRLAAVLSAGAVPVVLLLFHHFVMPLHLVVQKIISGQSGSI</sequence>